<keyword evidence="4" id="KW-1185">Reference proteome</keyword>
<dbReference type="OrthoDB" id="9808602at2"/>
<sequence>MKYREAGISHLNGVRIDAATRQGAAESVLNSARAQLGGVVCVANVDMVTRARRDPALAALMQSARHVFTDGMPLVWVLQRWLGQPWAQRVYGPDLMSDTCALCEQHGLSVFLLGGTPHELQMLKTAMASRWPRLQIAGGISPPQLPERPPRDPLVLREVQRSGAAVLLVGLGCPKQEHWMAAHAADLSCVCVGVGLAFAQIAGLKTRAPAWMQAHGLEWVFRLWQEPGRLWRRYLVGNARFVCDLAIHAVHTRGKGTASGKGRP</sequence>
<evidence type="ECO:0000313" key="4">
    <source>
        <dbReference type="Proteomes" id="UP000292120"/>
    </source>
</evidence>
<dbReference type="Proteomes" id="UP000292120">
    <property type="component" value="Unassembled WGS sequence"/>
</dbReference>
<dbReference type="PANTHER" id="PTHR34136">
    <property type="match status" value="1"/>
</dbReference>
<dbReference type="EMBL" id="SIXI01000002">
    <property type="protein sequence ID" value="TBO32856.1"/>
    <property type="molecule type" value="Genomic_DNA"/>
</dbReference>
<protein>
    <submittedName>
        <fullName evidence="3">Glycosyltransferase</fullName>
    </submittedName>
</protein>
<reference evidence="3 4" key="1">
    <citation type="submission" date="2019-02" db="EMBL/GenBank/DDBJ databases">
        <title>Aquabacterium sp. strain KMB7.</title>
        <authorList>
            <person name="Chen W.-M."/>
        </authorList>
    </citation>
    <scope>NUCLEOTIDE SEQUENCE [LARGE SCALE GENOMIC DNA]</scope>
    <source>
        <strain evidence="3 4">KMB7</strain>
    </source>
</reference>
<dbReference type="GO" id="GO:0016758">
    <property type="term" value="F:hexosyltransferase activity"/>
    <property type="evidence" value="ECO:0007669"/>
    <property type="project" value="TreeGrafter"/>
</dbReference>
<keyword evidence="2 3" id="KW-0808">Transferase</keyword>
<proteinExistence type="predicted"/>
<keyword evidence="1" id="KW-0328">Glycosyltransferase</keyword>
<dbReference type="NCBIfam" id="TIGR00696">
    <property type="entry name" value="wecG_tagA_cpsF"/>
    <property type="match status" value="1"/>
</dbReference>
<evidence type="ECO:0000256" key="2">
    <source>
        <dbReference type="ARBA" id="ARBA00022679"/>
    </source>
</evidence>
<dbReference type="CDD" id="cd06533">
    <property type="entry name" value="Glyco_transf_WecG_TagA"/>
    <property type="match status" value="1"/>
</dbReference>
<evidence type="ECO:0000256" key="1">
    <source>
        <dbReference type="ARBA" id="ARBA00022676"/>
    </source>
</evidence>
<dbReference type="InterPro" id="IPR004629">
    <property type="entry name" value="WecG_TagA_CpsF"/>
</dbReference>
<comment type="caution">
    <text evidence="3">The sequence shown here is derived from an EMBL/GenBank/DDBJ whole genome shotgun (WGS) entry which is preliminary data.</text>
</comment>
<organism evidence="3 4">
    <name type="scientific">Aquabacterium lacunae</name>
    <dbReference type="NCBI Taxonomy" id="2528630"/>
    <lineage>
        <taxon>Bacteria</taxon>
        <taxon>Pseudomonadati</taxon>
        <taxon>Pseudomonadota</taxon>
        <taxon>Betaproteobacteria</taxon>
        <taxon>Burkholderiales</taxon>
        <taxon>Aquabacterium</taxon>
    </lineage>
</organism>
<evidence type="ECO:0000313" key="3">
    <source>
        <dbReference type="EMBL" id="TBO32856.1"/>
    </source>
</evidence>
<dbReference type="Pfam" id="PF03808">
    <property type="entry name" value="Glyco_tran_WecG"/>
    <property type="match status" value="1"/>
</dbReference>
<dbReference type="RefSeq" id="WP_130967064.1">
    <property type="nucleotide sequence ID" value="NZ_SIXI01000002.1"/>
</dbReference>
<accession>A0A4V2JFW2</accession>
<dbReference type="AlphaFoldDB" id="A0A4V2JFW2"/>
<dbReference type="PANTHER" id="PTHR34136:SF1">
    <property type="entry name" value="UDP-N-ACETYL-D-MANNOSAMINURONIC ACID TRANSFERASE"/>
    <property type="match status" value="1"/>
</dbReference>
<name>A0A4V2JFW2_9BURK</name>
<gene>
    <name evidence="3" type="ORF">EYS42_06715</name>
</gene>